<keyword evidence="9" id="KW-0653">Protein transport</keyword>
<keyword evidence="6" id="KW-0812">Transmembrane</keyword>
<dbReference type="GO" id="GO:0005789">
    <property type="term" value="C:endoplasmic reticulum membrane"/>
    <property type="evidence" value="ECO:0007669"/>
    <property type="project" value="UniProtKB-SubCell"/>
</dbReference>
<dbReference type="GO" id="GO:0015031">
    <property type="term" value="P:protein transport"/>
    <property type="evidence" value="ECO:0007669"/>
    <property type="project" value="UniProtKB-KW"/>
</dbReference>
<dbReference type="InterPro" id="IPR031395">
    <property type="entry name" value="Sop4"/>
</dbReference>
<protein>
    <recommendedName>
        <fullName evidence="4">Protein SOP4</fullName>
    </recommendedName>
</protein>
<feature type="chain" id="PRO_5043988911" description="Protein SOP4" evidence="13">
    <location>
        <begin position="19"/>
        <end position="228"/>
    </location>
</feature>
<keyword evidence="5" id="KW-0813">Transport</keyword>
<evidence type="ECO:0000256" key="8">
    <source>
        <dbReference type="ARBA" id="ARBA00022824"/>
    </source>
</evidence>
<reference evidence="14 15" key="1">
    <citation type="journal article" date="2023" name="Elife">
        <title>Identification of key yeast species and microbe-microbe interactions impacting larval growth of Drosophila in the wild.</title>
        <authorList>
            <person name="Mure A."/>
            <person name="Sugiura Y."/>
            <person name="Maeda R."/>
            <person name="Honda K."/>
            <person name="Sakurai N."/>
            <person name="Takahashi Y."/>
            <person name="Watada M."/>
            <person name="Katoh T."/>
            <person name="Gotoh A."/>
            <person name="Gotoh Y."/>
            <person name="Taniguchi I."/>
            <person name="Nakamura K."/>
            <person name="Hayashi T."/>
            <person name="Katayama T."/>
            <person name="Uemura T."/>
            <person name="Hattori Y."/>
        </authorList>
    </citation>
    <scope>NUCLEOTIDE SEQUENCE [LARGE SCALE GENOMIC DNA]</scope>
    <source>
        <strain evidence="14 15">KH-74</strain>
    </source>
</reference>
<evidence type="ECO:0000256" key="4">
    <source>
        <dbReference type="ARBA" id="ARBA00020106"/>
    </source>
</evidence>
<keyword evidence="15" id="KW-1185">Reference proteome</keyword>
<evidence type="ECO:0000256" key="13">
    <source>
        <dbReference type="SAM" id="SignalP"/>
    </source>
</evidence>
<evidence type="ECO:0000313" key="15">
    <source>
        <dbReference type="Proteomes" id="UP001377567"/>
    </source>
</evidence>
<keyword evidence="12" id="KW-0325">Glycoprotein</keyword>
<name>A0AAV5RUP0_MAUHU</name>
<keyword evidence="7 13" id="KW-0732">Signal</keyword>
<dbReference type="Pfam" id="PF17081">
    <property type="entry name" value="SOP4"/>
    <property type="match status" value="1"/>
</dbReference>
<comment type="function">
    <text evidence="1">Involved in the export of PMA1, possibly through the monitoring or assisting of PMA1 folding and acquisition of competence to enter vesicles.</text>
</comment>
<evidence type="ECO:0000256" key="10">
    <source>
        <dbReference type="ARBA" id="ARBA00022989"/>
    </source>
</evidence>
<gene>
    <name evidence="14" type="ORF">DAKH74_015690</name>
</gene>
<evidence type="ECO:0000256" key="2">
    <source>
        <dbReference type="ARBA" id="ARBA00004115"/>
    </source>
</evidence>
<accession>A0AAV5RUP0</accession>
<evidence type="ECO:0000256" key="9">
    <source>
        <dbReference type="ARBA" id="ARBA00022927"/>
    </source>
</evidence>
<evidence type="ECO:0000256" key="5">
    <source>
        <dbReference type="ARBA" id="ARBA00022448"/>
    </source>
</evidence>
<evidence type="ECO:0000256" key="6">
    <source>
        <dbReference type="ARBA" id="ARBA00022692"/>
    </source>
</evidence>
<keyword evidence="8" id="KW-0256">Endoplasmic reticulum</keyword>
<evidence type="ECO:0000256" key="11">
    <source>
        <dbReference type="ARBA" id="ARBA00023136"/>
    </source>
</evidence>
<sequence>MLFNFIFSLNLLVSLCAAATIHGKFDFSIGNLTKNAIRRTTFKLYQIGNYTTNAPYKATTNLVDLNGNFAFEDVPINAGVNETTYFVLYSSSLDYNLAPNRVLIEFTTLENGTYEMNGFRNFFGREYFPSPNITHPDKLEPITVEPYVSIRVFQNAPYRSYFQVRNSGMFQDGPIASIVNSKWKLAAVITVLCMFAFPMFLDKIDPDTAATLKAENLRKKKEQYVIQA</sequence>
<organism evidence="14 15">
    <name type="scientific">Maudiozyma humilis</name>
    <name type="common">Sour dough yeast</name>
    <name type="synonym">Kazachstania humilis</name>
    <dbReference type="NCBI Taxonomy" id="51915"/>
    <lineage>
        <taxon>Eukaryota</taxon>
        <taxon>Fungi</taxon>
        <taxon>Dikarya</taxon>
        <taxon>Ascomycota</taxon>
        <taxon>Saccharomycotina</taxon>
        <taxon>Saccharomycetes</taxon>
        <taxon>Saccharomycetales</taxon>
        <taxon>Saccharomycetaceae</taxon>
        <taxon>Maudiozyma</taxon>
    </lineage>
</organism>
<feature type="signal peptide" evidence="13">
    <location>
        <begin position="1"/>
        <end position="18"/>
    </location>
</feature>
<comment type="subcellular location">
    <subcellularLocation>
        <location evidence="2">Endoplasmic reticulum membrane</location>
        <topology evidence="2">Single-pass type I membrane protein</topology>
    </subcellularLocation>
</comment>
<dbReference type="Proteomes" id="UP001377567">
    <property type="component" value="Unassembled WGS sequence"/>
</dbReference>
<dbReference type="AlphaFoldDB" id="A0AAV5RUP0"/>
<keyword evidence="10" id="KW-1133">Transmembrane helix</keyword>
<evidence type="ECO:0000313" key="14">
    <source>
        <dbReference type="EMBL" id="GMM54953.1"/>
    </source>
</evidence>
<proteinExistence type="inferred from homology"/>
<dbReference type="EMBL" id="BTGD01000003">
    <property type="protein sequence ID" value="GMM54953.1"/>
    <property type="molecule type" value="Genomic_DNA"/>
</dbReference>
<evidence type="ECO:0000256" key="1">
    <source>
        <dbReference type="ARBA" id="ARBA00002205"/>
    </source>
</evidence>
<evidence type="ECO:0000256" key="7">
    <source>
        <dbReference type="ARBA" id="ARBA00022729"/>
    </source>
</evidence>
<evidence type="ECO:0000256" key="12">
    <source>
        <dbReference type="ARBA" id="ARBA00023180"/>
    </source>
</evidence>
<evidence type="ECO:0000256" key="3">
    <source>
        <dbReference type="ARBA" id="ARBA00007486"/>
    </source>
</evidence>
<keyword evidence="11" id="KW-0472">Membrane</keyword>
<comment type="caution">
    <text evidence="14">The sequence shown here is derived from an EMBL/GenBank/DDBJ whole genome shotgun (WGS) entry which is preliminary data.</text>
</comment>
<comment type="similarity">
    <text evidence="3">Belongs to the SOP4 family.</text>
</comment>